<dbReference type="RefSeq" id="WP_131920432.1">
    <property type="nucleotide sequence ID" value="NZ_JAOQNU010000030.1"/>
</dbReference>
<reference evidence="1 2" key="1">
    <citation type="submission" date="2019-03" db="EMBL/GenBank/DDBJ databases">
        <title>Genomic Encyclopedia of Type Strains, Phase IV (KMG-IV): sequencing the most valuable type-strain genomes for metagenomic binning, comparative biology and taxonomic classification.</title>
        <authorList>
            <person name="Goeker M."/>
        </authorList>
    </citation>
    <scope>NUCLEOTIDE SEQUENCE [LARGE SCALE GENOMIC DNA]</scope>
    <source>
        <strain evidence="1 2">DSM 11170</strain>
    </source>
</reference>
<evidence type="ECO:0000313" key="2">
    <source>
        <dbReference type="Proteomes" id="UP000294813"/>
    </source>
</evidence>
<dbReference type="EMBL" id="SLXT01000029">
    <property type="protein sequence ID" value="TCP61257.1"/>
    <property type="molecule type" value="Genomic_DNA"/>
</dbReference>
<sequence>MFGVAELILGYLQRNVGMRTDGLDASGSIHSRLRATTFGGLFYLNDGADGDRTFATNTVLESGVYRYNNMTVNTGVTITPTQSFLAFFVKGTLNLTGTATISASGKGAAGGLGGYCNTANSGTAGNPGVAGFGGAGSGASGGGRSATYMSGAGGDTDYPGGTAAAAANGNTGVGLPKGGRLWSDLQYLMACKGGGGGGGASVTSSTSASWVRGGAGGAGGGAILIVANNITGTGMLKSEGVAGSIGTQSDTNYGVASGGGGGGGGYIVVFGTLPSTITTSVVGGTGGPPATTTYYSGAAGGNGCFVNFPLT</sequence>
<dbReference type="Proteomes" id="UP000294813">
    <property type="component" value="Unassembled WGS sequence"/>
</dbReference>
<protein>
    <submittedName>
        <fullName evidence="1">Uncharacterized protein</fullName>
    </submittedName>
</protein>
<accession>A0A4R2RGN5</accession>
<dbReference type="AlphaFoldDB" id="A0A4R2RGN5"/>
<keyword evidence="2" id="KW-1185">Reference proteome</keyword>
<proteinExistence type="predicted"/>
<comment type="caution">
    <text evidence="1">The sequence shown here is derived from an EMBL/GenBank/DDBJ whole genome shotgun (WGS) entry which is preliminary data.</text>
</comment>
<organism evidence="1 2">
    <name type="scientific">Heliophilum fasciatum</name>
    <dbReference type="NCBI Taxonomy" id="35700"/>
    <lineage>
        <taxon>Bacteria</taxon>
        <taxon>Bacillati</taxon>
        <taxon>Bacillota</taxon>
        <taxon>Clostridia</taxon>
        <taxon>Eubacteriales</taxon>
        <taxon>Heliobacteriaceae</taxon>
        <taxon>Heliophilum</taxon>
    </lineage>
</organism>
<name>A0A4R2RGN5_9FIRM</name>
<dbReference type="OrthoDB" id="2083194at2"/>
<gene>
    <name evidence="1" type="ORF">EDD73_12910</name>
</gene>
<evidence type="ECO:0000313" key="1">
    <source>
        <dbReference type="EMBL" id="TCP61257.1"/>
    </source>
</evidence>